<evidence type="ECO:0000313" key="1">
    <source>
        <dbReference type="EMBL" id="WDR03388.1"/>
    </source>
</evidence>
<accession>A0ABY7YQI2</accession>
<dbReference type="PANTHER" id="PTHR14136">
    <property type="entry name" value="BTB_POZ DOMAIN-CONTAINING PROTEIN KCTD9"/>
    <property type="match status" value="1"/>
</dbReference>
<dbReference type="InterPro" id="IPR001646">
    <property type="entry name" value="5peptide_repeat"/>
</dbReference>
<dbReference type="Gene3D" id="2.160.20.80">
    <property type="entry name" value="E3 ubiquitin-protein ligase SopA"/>
    <property type="match status" value="2"/>
</dbReference>
<protein>
    <submittedName>
        <fullName evidence="1">Pentapeptide repeat-containing protein</fullName>
    </submittedName>
</protein>
<dbReference type="Pfam" id="PF13576">
    <property type="entry name" value="Pentapeptide_3"/>
    <property type="match status" value="1"/>
</dbReference>
<organism evidence="1 2">
    <name type="scientific">Devosia algicola</name>
    <dbReference type="NCBI Taxonomy" id="3026418"/>
    <lineage>
        <taxon>Bacteria</taxon>
        <taxon>Pseudomonadati</taxon>
        <taxon>Pseudomonadota</taxon>
        <taxon>Alphaproteobacteria</taxon>
        <taxon>Hyphomicrobiales</taxon>
        <taxon>Devosiaceae</taxon>
        <taxon>Devosia</taxon>
    </lineage>
</organism>
<dbReference type="EMBL" id="CP118246">
    <property type="protein sequence ID" value="WDR03388.1"/>
    <property type="molecule type" value="Genomic_DNA"/>
</dbReference>
<dbReference type="InterPro" id="IPR051082">
    <property type="entry name" value="Pentapeptide-BTB/POZ_domain"/>
</dbReference>
<dbReference type="Pfam" id="PF00805">
    <property type="entry name" value="Pentapeptide"/>
    <property type="match status" value="2"/>
</dbReference>
<keyword evidence="2" id="KW-1185">Reference proteome</keyword>
<dbReference type="PANTHER" id="PTHR14136:SF17">
    <property type="entry name" value="BTB_POZ DOMAIN-CONTAINING PROTEIN KCTD9"/>
    <property type="match status" value="1"/>
</dbReference>
<name>A0ABY7YQI2_9HYPH</name>
<gene>
    <name evidence="1" type="ORF">PSQ19_04490</name>
</gene>
<sequence length="253" mass="27081">MVVAQETFDAAVRAGDFVEGHDLSAIDWRDLPSGDVRVRNCTLVAGDLLQAELNEAVFEAVSFTDCRFGGADLNNARFAQCSFFDSERRLGCDFADAQMRGASFADCNLSMSRFAGANLHAVHMQGCKASGADFEDASFTRKSGRSVAVFGKFNDCSLDYANFARVCVDDCDFDGSSLRQADFKRCSMVGTSLQRADLTGAILDQARLDNADLRGAVLSGFDVTALEGFAGIKLNESQLGAIVGALGIRVFPG</sequence>
<evidence type="ECO:0000313" key="2">
    <source>
        <dbReference type="Proteomes" id="UP001220530"/>
    </source>
</evidence>
<dbReference type="SUPFAM" id="SSF141571">
    <property type="entry name" value="Pentapeptide repeat-like"/>
    <property type="match status" value="2"/>
</dbReference>
<dbReference type="Proteomes" id="UP001220530">
    <property type="component" value="Chromosome"/>
</dbReference>
<reference evidence="1 2" key="1">
    <citation type="submission" date="2023-02" db="EMBL/GenBank/DDBJ databases">
        <title>Devosia algicola sp. nov., isolated from the phycosphere of marine algae.</title>
        <authorList>
            <person name="Kim J.M."/>
            <person name="Lee J.K."/>
            <person name="Choi B.J."/>
            <person name="Bayburt H."/>
            <person name="Jeon C.O."/>
        </authorList>
    </citation>
    <scope>NUCLEOTIDE SEQUENCE [LARGE SCALE GENOMIC DNA]</scope>
    <source>
        <strain evidence="1 2">G20-9</strain>
    </source>
</reference>
<proteinExistence type="predicted"/>
<dbReference type="RefSeq" id="WP_282219782.1">
    <property type="nucleotide sequence ID" value="NZ_CP118246.1"/>
</dbReference>